<evidence type="ECO:0000313" key="3">
    <source>
        <dbReference type="Proteomes" id="UP000823823"/>
    </source>
</evidence>
<dbReference type="Pfam" id="PF01547">
    <property type="entry name" value="SBP_bac_1"/>
    <property type="match status" value="1"/>
</dbReference>
<organism evidence="2 3">
    <name type="scientific">Candidatus Brachybacterium merdavium</name>
    <dbReference type="NCBI Taxonomy" id="2838513"/>
    <lineage>
        <taxon>Bacteria</taxon>
        <taxon>Bacillati</taxon>
        <taxon>Actinomycetota</taxon>
        <taxon>Actinomycetes</taxon>
        <taxon>Micrococcales</taxon>
        <taxon>Dermabacteraceae</taxon>
        <taxon>Brachybacterium</taxon>
    </lineage>
</organism>
<dbReference type="Gene3D" id="3.40.190.10">
    <property type="entry name" value="Periplasmic binding protein-like II"/>
    <property type="match status" value="2"/>
</dbReference>
<dbReference type="InterPro" id="IPR050490">
    <property type="entry name" value="Bact_solute-bd_prot1"/>
</dbReference>
<reference evidence="2" key="1">
    <citation type="journal article" date="2021" name="PeerJ">
        <title>Extensive microbial diversity within the chicken gut microbiome revealed by metagenomics and culture.</title>
        <authorList>
            <person name="Gilroy R."/>
            <person name="Ravi A."/>
            <person name="Getino M."/>
            <person name="Pursley I."/>
            <person name="Horton D.L."/>
            <person name="Alikhan N.F."/>
            <person name="Baker D."/>
            <person name="Gharbi K."/>
            <person name="Hall N."/>
            <person name="Watson M."/>
            <person name="Adriaenssens E.M."/>
            <person name="Foster-Nyarko E."/>
            <person name="Jarju S."/>
            <person name="Secka A."/>
            <person name="Antonio M."/>
            <person name="Oren A."/>
            <person name="Chaudhuri R.R."/>
            <person name="La Ragione R."/>
            <person name="Hildebrand F."/>
            <person name="Pallen M.J."/>
        </authorList>
    </citation>
    <scope>NUCLEOTIDE SEQUENCE</scope>
    <source>
        <strain evidence="2">ChiHjej13B12-24818</strain>
    </source>
</reference>
<evidence type="ECO:0000313" key="2">
    <source>
        <dbReference type="EMBL" id="HJB10266.1"/>
    </source>
</evidence>
<dbReference type="PANTHER" id="PTHR43649">
    <property type="entry name" value="ARABINOSE-BINDING PROTEIN-RELATED"/>
    <property type="match status" value="1"/>
</dbReference>
<evidence type="ECO:0000256" key="1">
    <source>
        <dbReference type="SAM" id="SignalP"/>
    </source>
</evidence>
<dbReference type="SUPFAM" id="SSF53850">
    <property type="entry name" value="Periplasmic binding protein-like II"/>
    <property type="match status" value="1"/>
</dbReference>
<feature type="chain" id="PRO_5038559382" evidence="1">
    <location>
        <begin position="28"/>
        <end position="432"/>
    </location>
</feature>
<gene>
    <name evidence="2" type="ORF">H9786_07005</name>
</gene>
<comment type="caution">
    <text evidence="2">The sequence shown here is derived from an EMBL/GenBank/DDBJ whole genome shotgun (WGS) entry which is preliminary data.</text>
</comment>
<proteinExistence type="predicted"/>
<accession>A0A9D2RP61</accession>
<reference evidence="2" key="2">
    <citation type="submission" date="2021-04" db="EMBL/GenBank/DDBJ databases">
        <authorList>
            <person name="Gilroy R."/>
        </authorList>
    </citation>
    <scope>NUCLEOTIDE SEQUENCE</scope>
    <source>
        <strain evidence="2">ChiHjej13B12-24818</strain>
    </source>
</reference>
<dbReference type="Proteomes" id="UP000823823">
    <property type="component" value="Unassembled WGS sequence"/>
</dbReference>
<sequence length="432" mass="45625">MINRRHALALGLAVPGAAALASCGPNAGGGGAEEGSGSSAIRLAWWGNPTRDEMTEQVVEAYAEVDDSVTISTEPGEWNGYWDKLATQTAGGDLPDVIQMDEKYISEYGGRGALLDLAEAGLDTSDFAEGAVEVGELADEGLMAINAGLNAAVFLVNPAVFEEAGVELPDDTTWTWDDLIDIATEISENTEDGTYGMTQMATIQALFQVWMRQLGQDQYRDGGVGFDAEAATSLMEYAQRIEDTGAGPDASTSVEDAAQSLDQSLFATDRIGITVAWSNQVVAHDAAVPGGITVLRPPSMTGSAADAQLWYKASMYWSISASAQDPDAALAFVDFLVNSPDAGEILSIERGVPGNLTVREAITPDLDDANLMAVDYLEAIEDELGPPPEITPQGGGEFEDILTRAGEDMLFGRITPEEAGQRLVDDLDAALS</sequence>
<dbReference type="InterPro" id="IPR006059">
    <property type="entry name" value="SBP"/>
</dbReference>
<dbReference type="PROSITE" id="PS51257">
    <property type="entry name" value="PROKAR_LIPOPROTEIN"/>
    <property type="match status" value="1"/>
</dbReference>
<feature type="signal peptide" evidence="1">
    <location>
        <begin position="1"/>
        <end position="27"/>
    </location>
</feature>
<keyword evidence="1" id="KW-0732">Signal</keyword>
<dbReference type="PANTHER" id="PTHR43649:SF11">
    <property type="entry name" value="ABC TRANSPORTER SUBSTRATE-BINDING PROTEIN YESO-RELATED"/>
    <property type="match status" value="1"/>
</dbReference>
<protein>
    <submittedName>
        <fullName evidence="2">Extracellular solute-binding protein</fullName>
    </submittedName>
</protein>
<dbReference type="AlphaFoldDB" id="A0A9D2RP61"/>
<dbReference type="EMBL" id="DWZH01000053">
    <property type="protein sequence ID" value="HJB10266.1"/>
    <property type="molecule type" value="Genomic_DNA"/>
</dbReference>
<name>A0A9D2RP61_9MICO</name>